<evidence type="ECO:0000313" key="1">
    <source>
        <dbReference type="EMBL" id="KJJ84760.1"/>
    </source>
</evidence>
<comment type="caution">
    <text evidence="1">The sequence shown here is derived from an EMBL/GenBank/DDBJ whole genome shotgun (WGS) entry which is preliminary data.</text>
</comment>
<dbReference type="Proteomes" id="UP000033428">
    <property type="component" value="Unassembled WGS sequence"/>
</dbReference>
<organism evidence="1 2">
    <name type="scientific">Candidatus Omnitrophus magneticus</name>
    <dbReference type="NCBI Taxonomy" id="1609969"/>
    <lineage>
        <taxon>Bacteria</taxon>
        <taxon>Pseudomonadati</taxon>
        <taxon>Candidatus Omnitrophota</taxon>
        <taxon>Candidatus Omnitrophus</taxon>
    </lineage>
</organism>
<dbReference type="EMBL" id="JYNY01000268">
    <property type="protein sequence ID" value="KJJ84760.1"/>
    <property type="molecule type" value="Genomic_DNA"/>
</dbReference>
<evidence type="ECO:0000313" key="2">
    <source>
        <dbReference type="Proteomes" id="UP000033428"/>
    </source>
</evidence>
<keyword evidence="2" id="KW-1185">Reference proteome</keyword>
<protein>
    <submittedName>
        <fullName evidence="1">Secreted protein</fullName>
    </submittedName>
</protein>
<accession>A0A0F0CTL2</accession>
<reference evidence="1 2" key="1">
    <citation type="submission" date="2015-02" db="EMBL/GenBank/DDBJ databases">
        <title>Single-cell genomics of uncultivated deep-branching MTB reveals a conserved set of magnetosome genes.</title>
        <authorList>
            <person name="Kolinko S."/>
            <person name="Richter M."/>
            <person name="Glockner F.O."/>
            <person name="Brachmann A."/>
            <person name="Schuler D."/>
        </authorList>
    </citation>
    <scope>NUCLEOTIDE SEQUENCE [LARGE SCALE GENOMIC DNA]</scope>
    <source>
        <strain evidence="1">SKK-01</strain>
    </source>
</reference>
<sequence length="196" mass="20782">MYIFFTKFFKERSCVMKKFIMIIVIVSALFSGISLANIAEAGNTGAFNITITVDYISIDLYNADGSSAFSGWNAGQVATSTVKTMAGDEGIKVVNTSNKPVDITCYVNSGASWALGGSPYIDQFSLKAKSFDTAQAGVVDMDSAVTITQIGGNGNVIADALPVDAARYIYYQFLAPTSTTNRNAQSIGITIEAVVS</sequence>
<name>A0A0F0CTL2_9BACT</name>
<dbReference type="AlphaFoldDB" id="A0A0F0CTL2"/>
<proteinExistence type="predicted"/>
<gene>
    <name evidence="1" type="ORF">OMAG_001362</name>
</gene>